<dbReference type="EMBL" id="BARW01021228">
    <property type="protein sequence ID" value="GAJ00691.1"/>
    <property type="molecule type" value="Genomic_DNA"/>
</dbReference>
<dbReference type="AlphaFoldDB" id="X1ULC9"/>
<accession>X1ULC9</accession>
<gene>
    <name evidence="1" type="ORF">S12H4_35709</name>
</gene>
<name>X1ULC9_9ZZZZ</name>
<sequence length="32" mass="3639">AWRLNPELPAAVIDMVRGWDGDTYIARPLGRE</sequence>
<reference evidence="1" key="1">
    <citation type="journal article" date="2014" name="Front. Microbiol.">
        <title>High frequency of phylogenetically diverse reductive dehalogenase-homologous genes in deep subseafloor sedimentary metagenomes.</title>
        <authorList>
            <person name="Kawai M."/>
            <person name="Futagami T."/>
            <person name="Toyoda A."/>
            <person name="Takaki Y."/>
            <person name="Nishi S."/>
            <person name="Hori S."/>
            <person name="Arai W."/>
            <person name="Tsubouchi T."/>
            <person name="Morono Y."/>
            <person name="Uchiyama I."/>
            <person name="Ito T."/>
            <person name="Fujiyama A."/>
            <person name="Inagaki F."/>
            <person name="Takami H."/>
        </authorList>
    </citation>
    <scope>NUCLEOTIDE SEQUENCE</scope>
    <source>
        <strain evidence="1">Expedition CK06-06</strain>
    </source>
</reference>
<evidence type="ECO:0000313" key="1">
    <source>
        <dbReference type="EMBL" id="GAJ00691.1"/>
    </source>
</evidence>
<protein>
    <submittedName>
        <fullName evidence="1">Uncharacterized protein</fullName>
    </submittedName>
</protein>
<comment type="caution">
    <text evidence="1">The sequence shown here is derived from an EMBL/GenBank/DDBJ whole genome shotgun (WGS) entry which is preliminary data.</text>
</comment>
<organism evidence="1">
    <name type="scientific">marine sediment metagenome</name>
    <dbReference type="NCBI Taxonomy" id="412755"/>
    <lineage>
        <taxon>unclassified sequences</taxon>
        <taxon>metagenomes</taxon>
        <taxon>ecological metagenomes</taxon>
    </lineage>
</organism>
<feature type="non-terminal residue" evidence="1">
    <location>
        <position position="1"/>
    </location>
</feature>
<proteinExistence type="predicted"/>